<keyword evidence="8" id="KW-1185">Reference proteome</keyword>
<reference evidence="7 8" key="1">
    <citation type="submission" date="2013-05" db="EMBL/GenBank/DDBJ databases">
        <title>Drechslerella stenobrocha genome reveals carnivorous origination and mechanical trapping mechanism of predatory fungi.</title>
        <authorList>
            <person name="Liu X."/>
            <person name="Zhang W."/>
            <person name="Liu K."/>
        </authorList>
    </citation>
    <scope>NUCLEOTIDE SEQUENCE [LARGE SCALE GENOMIC DNA]</scope>
    <source>
        <strain evidence="7 8">248</strain>
    </source>
</reference>
<comment type="subcellular location">
    <subcellularLocation>
        <location evidence="1">Membrane</location>
        <topology evidence="1">Multi-pass membrane protein</topology>
    </subcellularLocation>
</comment>
<protein>
    <submittedName>
        <fullName evidence="7">Uncharacterized protein</fullName>
    </submittedName>
</protein>
<dbReference type="InterPro" id="IPR006603">
    <property type="entry name" value="PQ-loop_rpt"/>
</dbReference>
<dbReference type="AlphaFoldDB" id="W7HHR1"/>
<proteinExistence type="predicted"/>
<dbReference type="GO" id="GO:0034488">
    <property type="term" value="P:basic amino acid transmembrane export from vacuole"/>
    <property type="evidence" value="ECO:0007669"/>
    <property type="project" value="TreeGrafter"/>
</dbReference>
<evidence type="ECO:0000256" key="4">
    <source>
        <dbReference type="ARBA" id="ARBA00023136"/>
    </source>
</evidence>
<dbReference type="HOGENOM" id="CLU_956518_0_0_1"/>
<dbReference type="Proteomes" id="UP000024837">
    <property type="component" value="Unassembled WGS sequence"/>
</dbReference>
<name>W7HHR1_9PEZI</name>
<dbReference type="SMART" id="SM00679">
    <property type="entry name" value="CTNS"/>
    <property type="match status" value="1"/>
</dbReference>
<dbReference type="Gene3D" id="1.20.1280.290">
    <property type="match status" value="1"/>
</dbReference>
<keyword evidence="3 6" id="KW-1133">Transmembrane helix</keyword>
<dbReference type="InterPro" id="IPR051415">
    <property type="entry name" value="LAAT-1"/>
</dbReference>
<organism evidence="7 8">
    <name type="scientific">Drechslerella stenobrocha 248</name>
    <dbReference type="NCBI Taxonomy" id="1043628"/>
    <lineage>
        <taxon>Eukaryota</taxon>
        <taxon>Fungi</taxon>
        <taxon>Dikarya</taxon>
        <taxon>Ascomycota</taxon>
        <taxon>Pezizomycotina</taxon>
        <taxon>Orbiliomycetes</taxon>
        <taxon>Orbiliales</taxon>
        <taxon>Orbiliaceae</taxon>
        <taxon>Drechslerella</taxon>
    </lineage>
</organism>
<feature type="compositionally biased region" description="Basic and acidic residues" evidence="5">
    <location>
        <begin position="35"/>
        <end position="47"/>
    </location>
</feature>
<keyword evidence="4 6" id="KW-0472">Membrane</keyword>
<keyword evidence="2 6" id="KW-0812">Transmembrane</keyword>
<dbReference type="OrthoDB" id="8048523at2759"/>
<feature type="region of interest" description="Disordered" evidence="5">
    <location>
        <begin position="35"/>
        <end position="66"/>
    </location>
</feature>
<evidence type="ECO:0000313" key="8">
    <source>
        <dbReference type="Proteomes" id="UP000024837"/>
    </source>
</evidence>
<evidence type="ECO:0000256" key="5">
    <source>
        <dbReference type="SAM" id="MobiDB-lite"/>
    </source>
</evidence>
<evidence type="ECO:0000313" key="7">
    <source>
        <dbReference type="EMBL" id="EWC43411.1"/>
    </source>
</evidence>
<sequence length="291" mass="32056">MTFQKVIAFYYVLVDVVLVAQWRWYNRPAALQDARRQSASGRDKESRSTTSHPAASVDASPRTTPPRPSNVFMTLALLFNLVRAAPIASSSSAVTTLLDDASLRTLGMLLGWSSTILYLSSRLPQIYLNHKRRSVAGLSPLLFAAAFCGNFFYSSSLLLNPQAWSDLPAYGEHGWVGPEGSSAAAWWTDTLPFLLGSAGVLSMDGYIGLQFWKWGGQEEPEGEQEDAREVIVGVDAYDSDDDHRIRQGTGKAVEVNTKERSYFDEQTALLARMNGVYGTSAESSRSAELRR</sequence>
<accession>W7HHR1</accession>
<dbReference type="PANTHER" id="PTHR16201:SF34">
    <property type="entry name" value="LYSOSOMAL AMINO ACID TRANSPORTER 1"/>
    <property type="match status" value="1"/>
</dbReference>
<evidence type="ECO:0000256" key="6">
    <source>
        <dbReference type="SAM" id="Phobius"/>
    </source>
</evidence>
<gene>
    <name evidence="7" type="ORF">DRE_07658</name>
</gene>
<dbReference type="EMBL" id="KI966466">
    <property type="protein sequence ID" value="EWC43411.1"/>
    <property type="molecule type" value="Genomic_DNA"/>
</dbReference>
<dbReference type="Pfam" id="PF04193">
    <property type="entry name" value="PQ-loop"/>
    <property type="match status" value="1"/>
</dbReference>
<feature type="transmembrane region" description="Helical" evidence="6">
    <location>
        <begin position="6"/>
        <end position="25"/>
    </location>
</feature>
<evidence type="ECO:0000256" key="2">
    <source>
        <dbReference type="ARBA" id="ARBA00022692"/>
    </source>
</evidence>
<evidence type="ECO:0000256" key="3">
    <source>
        <dbReference type="ARBA" id="ARBA00022989"/>
    </source>
</evidence>
<dbReference type="PANTHER" id="PTHR16201">
    <property type="entry name" value="SEVEN TRANSMEMBRANE PROTEIN 1-RELATED"/>
    <property type="match status" value="1"/>
</dbReference>
<evidence type="ECO:0000256" key="1">
    <source>
        <dbReference type="ARBA" id="ARBA00004141"/>
    </source>
</evidence>
<dbReference type="GO" id="GO:0015174">
    <property type="term" value="F:basic amino acid transmembrane transporter activity"/>
    <property type="evidence" value="ECO:0007669"/>
    <property type="project" value="TreeGrafter"/>
</dbReference>
<dbReference type="GO" id="GO:0000329">
    <property type="term" value="C:fungal-type vacuole membrane"/>
    <property type="evidence" value="ECO:0007669"/>
    <property type="project" value="TreeGrafter"/>
</dbReference>